<dbReference type="AlphaFoldDB" id="K2K6F5"/>
<evidence type="ECO:0000313" key="2">
    <source>
        <dbReference type="Proteomes" id="UP000006746"/>
    </source>
</evidence>
<dbReference type="EMBL" id="AMRL01000002">
    <property type="protein sequence ID" value="EKE78454.1"/>
    <property type="molecule type" value="Genomic_DNA"/>
</dbReference>
<gene>
    <name evidence="1" type="ORF">P24_02801</name>
</gene>
<dbReference type="Proteomes" id="UP000006746">
    <property type="component" value="Unassembled WGS sequence"/>
</dbReference>
<protein>
    <submittedName>
        <fullName evidence="1">Uncharacterized protein</fullName>
    </submittedName>
</protein>
<dbReference type="STRING" id="1207063.P24_02801"/>
<sequence>MTAVGKLCPVPGCEGIQKPGKLMCLPHWRRVPKPLKDAVWETWRAYEAAAKDRRSYSDPDRSNEFFVRRRAYRFAADQAVKAVSPPTEGD</sequence>
<dbReference type="RefSeq" id="WP_008943177.1">
    <property type="nucleotide sequence ID" value="NZ_AMRL01000002.1"/>
</dbReference>
<reference evidence="1 2" key="1">
    <citation type="journal article" date="2012" name="J. Bacteriol.">
        <title>Genome Sequence of Oceanibaculum indicum Type Strain P24.</title>
        <authorList>
            <person name="Lai Q."/>
            <person name="Shao Z."/>
        </authorList>
    </citation>
    <scope>NUCLEOTIDE SEQUENCE [LARGE SCALE GENOMIC DNA]</scope>
    <source>
        <strain evidence="1 2">P24</strain>
    </source>
</reference>
<name>K2K6F5_9PROT</name>
<comment type="caution">
    <text evidence="1">The sequence shown here is derived from an EMBL/GenBank/DDBJ whole genome shotgun (WGS) entry which is preliminary data.</text>
</comment>
<keyword evidence="2" id="KW-1185">Reference proteome</keyword>
<proteinExistence type="predicted"/>
<organism evidence="1 2">
    <name type="scientific">Oceanibaculum indicum P24</name>
    <dbReference type="NCBI Taxonomy" id="1207063"/>
    <lineage>
        <taxon>Bacteria</taxon>
        <taxon>Pseudomonadati</taxon>
        <taxon>Pseudomonadota</taxon>
        <taxon>Alphaproteobacteria</taxon>
        <taxon>Rhodospirillales</taxon>
        <taxon>Oceanibaculaceae</taxon>
        <taxon>Oceanibaculum</taxon>
    </lineage>
</organism>
<evidence type="ECO:0000313" key="1">
    <source>
        <dbReference type="EMBL" id="EKE78454.1"/>
    </source>
</evidence>
<accession>K2K6F5</accession>